<feature type="compositionally biased region" description="Gly residues" evidence="9">
    <location>
        <begin position="896"/>
        <end position="906"/>
    </location>
</feature>
<dbReference type="InterPro" id="IPR014030">
    <property type="entry name" value="Ketoacyl_synth_N"/>
</dbReference>
<feature type="region of interest" description="Disordered" evidence="9">
    <location>
        <begin position="4984"/>
        <end position="5008"/>
    </location>
</feature>
<feature type="region of interest" description="Disordered" evidence="9">
    <location>
        <begin position="2284"/>
        <end position="2355"/>
    </location>
</feature>
<feature type="domain" description="Carrier" evidence="10">
    <location>
        <begin position="941"/>
        <end position="1019"/>
    </location>
</feature>
<feature type="domain" description="Ketosynthase family 3 (KS3)" evidence="11">
    <location>
        <begin position="1037"/>
        <end position="1461"/>
    </location>
</feature>
<feature type="region of interest" description="N-terminal hotdog fold" evidence="8">
    <location>
        <begin position="3735"/>
        <end position="3850"/>
    </location>
</feature>
<feature type="compositionally biased region" description="Polar residues" evidence="9">
    <location>
        <begin position="3266"/>
        <end position="3289"/>
    </location>
</feature>
<reference evidence="13" key="1">
    <citation type="journal article" date="2017" name="J. Nat. Prod.">
        <title>Bi- and Tetracyclic Spirotetronates from the Coal Mine Fire Isolate Streptomyces sp. LC-6-2.</title>
        <authorList>
            <person name="Wang X."/>
            <person name="Elshahawi S.I."/>
            <person name="Cai W."/>
            <person name="Zhang Y."/>
            <person name="Ponomareva L.V."/>
            <person name="Chen X."/>
            <person name="Copley G.C."/>
            <person name="Hower J.C."/>
            <person name="Zhan C.G."/>
            <person name="Parkin S."/>
            <person name="Rohr J."/>
            <person name="Van Lanen S.G."/>
            <person name="Shaaban K.A."/>
            <person name="Thorson J.S."/>
        </authorList>
    </citation>
    <scope>NUCLEOTIDE SEQUENCE</scope>
    <source>
        <strain evidence="13">LC-6-2</strain>
    </source>
</reference>
<dbReference type="PANTHER" id="PTHR43775:SF51">
    <property type="entry name" value="INACTIVE PHENOLPHTHIOCEROL SYNTHESIS POLYKETIDE SYNTHASE TYPE I PKS1-RELATED"/>
    <property type="match status" value="1"/>
</dbReference>
<feature type="active site" description="Proton acceptor; for dehydratase activity" evidence="8">
    <location>
        <position position="5497"/>
    </location>
</feature>
<evidence type="ECO:0000256" key="9">
    <source>
        <dbReference type="SAM" id="MobiDB-lite"/>
    </source>
</evidence>
<dbReference type="SMART" id="SM01294">
    <property type="entry name" value="PKS_PP_betabranch"/>
    <property type="match status" value="4"/>
</dbReference>
<comment type="pathway">
    <text evidence="1">Antibiotic biosynthesis.</text>
</comment>
<dbReference type="InterPro" id="IPR018201">
    <property type="entry name" value="Ketoacyl_synth_AS"/>
</dbReference>
<dbReference type="PROSITE" id="PS50075">
    <property type="entry name" value="CARRIER"/>
    <property type="match status" value="4"/>
</dbReference>
<feature type="compositionally biased region" description="Low complexity" evidence="9">
    <location>
        <begin position="6146"/>
        <end position="6156"/>
    </location>
</feature>
<dbReference type="FunFam" id="1.10.1200.10:FF:000007">
    <property type="entry name" value="Probable polyketide synthase pks17"/>
    <property type="match status" value="1"/>
</dbReference>
<dbReference type="SMART" id="SM00826">
    <property type="entry name" value="PKS_DH"/>
    <property type="match status" value="3"/>
</dbReference>
<dbReference type="InterPro" id="IPR036736">
    <property type="entry name" value="ACP-like_sf"/>
</dbReference>
<dbReference type="Pfam" id="PF14765">
    <property type="entry name" value="PS-DH"/>
    <property type="match status" value="3"/>
</dbReference>
<dbReference type="SUPFAM" id="SSF51735">
    <property type="entry name" value="NAD(P)-binding Rossmann-fold domains"/>
    <property type="match status" value="6"/>
</dbReference>
<dbReference type="Gene3D" id="3.30.70.3290">
    <property type="match status" value="4"/>
</dbReference>
<dbReference type="InterPro" id="IPR049900">
    <property type="entry name" value="PKS_mFAS_DH"/>
</dbReference>
<dbReference type="InterPro" id="IPR020807">
    <property type="entry name" value="PKS_DH"/>
</dbReference>
<dbReference type="InterPro" id="IPR006162">
    <property type="entry name" value="Ppantetheine_attach_site"/>
</dbReference>
<sequence length="6424" mass="665037">MSGKRTDAQEAPRTTTAPVGPAAPVAPIAVIGLACRLPGAPDPDAFFRLLRDGRSAVREVPEHRAGPAAGPGSVAHLAAGHPGIRHGGYLDAIDRFDPAFFGISPREATAMDPQQRLVLELAWEALEHAGILPAALRTTATGVFVGSLADEYATLARRTGPGRHTLTGTTRGILANRVSYALGLRGPSIAVDTAQSSSLVAVHLACESLRRGESRLALAGGVNLIVDPASTAAVARFGGLSPDGRCYTFDRRANGYVRGEGAGLVLLKPLDAALADGDHVHAVLLGSAVNNDGATDGLTVPSPEAQADVVRRACAAAGVPPEALQYVELHGTGTPVGDPLEARGLGLARDGDVRRPVLEVGSVKTNIGHLEGAAGIAGLLKTVLGVARRELPATLNHSEPHPDIDLDGLGLSVRTETGAWPRPDERLLAGVSSFGMGGTNCHVVVAEAPPVPDDTRVPQEGEPAAPLVLSARNAAALREQARKIGELIESEGRTPAGLARALATTRTAFEHRAAVTGDARAALAALAAGRAAVGVVTGRAGQGATALLFPGQGSQRLGMGRRAYDESPVWRAAFDEAAEALAPHLPRRIEDVVWAEPGTDAAALLGRTAYTQPALFAVEIATHRWLASLGVEPAFVAGHSIGEVAAAHAAGILDVGQAAELIAARGRLMDALPDGGGMLAVGAAEDSVAELVALAGSGPVDVAAVNGPASVVLSGASGALDEIAARAAERGWRHRRLDVSHAFHSSLMEPMLAEFRTVLDGIAFRPARVPFVSTVTGDLVTTLDADYWVEHARRPVRYEAAVRRLHALGAGVLLEAGPGTTLSALGREITGREATYAPVLGKDDEPDRALGRLFVAGVDPDWDAVLPTGGPRVELPTYPFQRERYWLEGGTDQVGGGAVPFGGGADPGEPAASSQEPTAARQEAQQPPVATALEGTVEGPLPDPEFERRIVDEVAAALGFTDPARVDRTATFKELGLDSLGLVELRDRLSGVLGAELPAAALFAHPTTDALLTHLRPAAEAPRETPLARPRKTADTDDPVVIVGMGCRFPGGVASPEDLWRLVTDGTDAIGGFPTDRGWNLDALFADDPERPGTSTTRHGGFIDTAAEFDAEFFGMSPREALALDPQQRLLLQTSWEALERAGIDPHALKETDTGVFIGATASDYTPRLHEGGAGSDGYLLTGSTISVASGRIAYVLGLRGPALTVDTACSSSLVALDLAVRAVRSGECGTALAGGAAVMASPGMFVEFSRQRGLSPDGRCRAFSAEANGTGWAEGVGVLVVERLSKARREGHRVLAVVAGSAVNQDGASNGLTAPNGRAQEEVIARALADAGLSPGDVDAVEAHGTGTRLGDPIEAQALIAAYGSGREVPLWLGSLKSNIGHAQAAAGVGGVIKTVMALRAGVLPRTLHADTPSPHVGWEGSGLALLHDPVEWPDRGRPRRAGVSSFGISGTNAHVVLEQAPEPVKSVDRGAVQAPVRPAPPVLLSGNTPAALRRQAAALTEYLDAHPDTEPADLAAALARRARLAHGAALPADDPDALAAALRALAAGEVHDDLVTGERTPGRTVFVFPGQGSQWAGMARELLDSSPVFRAEIEACADAFAPHTDWSLLDVLRGAPDAPGLDRVDVVQPVLFAMMVSLAALWRDAGVVPDAVVGHSQGEIAAAHVAGALSLADAAKLVTLRSRALTGIAGDSGMVSVALDADALAPLLAPYGDELEIAVRNGPRATVVAGGDTALADLLARCEEQGVRARRIPVDYASHTRYVEPLRAHLLEIGGTLAPRAAGTAFYSAVTGGPVATDTLDAGYWYRNLRQTVRFETAVGSLIDSGHRRFIEVSPHPVLTYAVEEILAARGVAAFTGATLRRDRGGPDAFLRALGSAHLGGVPVAWELPAQTPELPLTYRFAPDRHWLAPSGGQADAGRLGLAADPHPLLAARVELADGSVLFTGRIDLDALPWLTDHSVFGTTLVPGTAFAELAVHAGAAVGQPEVRELTVRAPLVPDPGRPTLLQVRVGAPDADGARELSVHARADDEHPWTLHAVATLHTPPPPTAVDAFGDRLQEFAAWPPADAEPVPLDDVYAGLYRLGYDYGPAFQGLVAAWKAADGTLYAELARTEGGDGGGTGAPDGEGFALHPALLDAALHPVVAGLVGGTAPDPERPLLPFAFEGLRLAPEAAGAVRLRARIEPLADTRFRCVLADDHGRPVAAVDSLAFRTVGRADLTGEKRAARTAHHIEWRELPAPRAATGTLLVLGGLGDTGLVTDAGSVADLDALLGLEGLDTRPDAVLVPVTDPETGRGAETGRGKGTDPGTGADRDTGTDRGAATDGRKESSPGSGTAPDAEARPGPETAPAVPLPARAHTLTAAVLGLLQRWLATPGWDDVPLHVVIRSGDLAAAPVRGLLRTAAAEHPGRFRLVETDGPAPAALLAADHGELESAVRDGRVHLPRLATHDLAPDPAPGAWSGAGTVLVTGGTGALGALVARRLAAQPRPPHLLLVSRGGPDAPGAAELTAALREAGAETTVAACDVTDREALARLLDALPEDRPLRAVVHTAGVLADATVAELTHEQLATALRPKADAAWLLHELTAGLPLDAFVLFSSAVATAGVPGQANYAAANTFLDALAAHRRALGLPAVSLAWGLWEETGAMTGHLGAADRVRLARHGVGPVATEPGLDALLRAERPHTVVSPLDEVLLREEAVTGQLKPLFHELIRVPVASRRPGGGTGGAWADRIAAVPAHERLRTVTALLREQAALVLGHDDGDGIGAGRPFKELGFDSLTAVELRNRLGRLTGLTLPATVVFEYPTLGELAAHLHDALTAAAPQRKTVAVRRAADDDPVVIVGMGCRFPGGVASPEDLWRLVTDGTDATGAFPTDRGWDLEKLYDPDPDRKGTTYTRRGGFLHDAAEFDADFFGMSPREALATDPQQRLLLQITWEALERAGIDPHTLKDSDTGVFIGAMYDDYAARLRTAPEDVEGLLLAGNQSSVASGRIAYVLGLRGPALTVDTACSSSLVALDLAVRAIRSGECETALAGGVAVMATPGIFVEFSRQRGLSADGRCRSFGADADGTGWAEGAGILVAERLSKARREGHRVLAVVAGSAVNQDGASNGLTAPNGRAQEEVIARALADAGLSPGDVDAVEAHGTGTRLGDPIEAQALIAAYGSDREVPLWLGSLKSNIGHAQAAAGVGGVIKTVMALRAGVLPRTLHADTPSPHVGWEGSGLALLHDPVEWPDRGRPRRAGVSSFGISGTNTHVILEQAPPTEPSLQATTPTGEPSASPTQTGPSATASVPLVLSAKSDSALRAQAAALHEVLAGDTAPRPVDVAYTLARRSRFGRRAVIDAGQDVLDALAAVRDGQRHPRSVVGRAEADQRLAFLFSGQGSQRLGMGAELLDASPVYAAAFDAVATHLDPLLDVGLRELIDSEAELLRQTRYAQPALFAVEVALFRLAESYGLRPDFVIGHSVGELAAAHVAGVLELSDAAALVAARGRLMQSARDGGAMAAFAATEEQAAELVAAADGAVELAAVNGPGSIVLSGDADAVDRLVRHWKEAGHKAARLKVGHAFHSAHMDDVLEEFRAIAAGLSYAAPRIPVVSTVTGAPAEPLELATPDYWVQQIRRPVRFADAVRAAHGLGVTRFAELGPDGTLTALAQESADGVVAVPLLRPGTPEQASVRAALSRLLVAGVEVDLAPDLTGGCLVDLPVYPFETRRYWLDAPEENGTADAYGLDGTAHPLLAGRTELPDGGALFTGVLALRRQPWLADHRIDGRTLLPAAVLADLALSAGDALGRATLRDFLVRSPLELDAHADTPFQVAVDAAGEVAVRARAADGTWTVHATATVTDDPVTPASLPAAGPGTRIDLGDRDATYRLLDDAGYSYGPAFQGLTTATRQDGELRADAELTAAVRGSADAFGLHPALLDAALHILPLHTLGGPRLVPYALDGVRLHRRGASRVTAHLAAVGSDAYRLDLATPDGRPVLTVERLTLRPLPALAGLYRTAWEPAGPLPAPQGEADILPVPAEGPGGDPLAAAEAVRAAVAERLAGDATAPLIVLTGGIAVTDDEPVLAGPAAVWGLIRAVQAEHPGRFALVDTDGTHDEAGLAAIAARWPQAAVRTGTVHVPRLAPVGERTDTDDTRAPIDTPTVTGAPTVTDTSTATATDTVTGPLDTAAAPAPWPRSAAGGTVLVTGGTGALGRATARHLVTRYGVRTLLLVSRRGPGHPDAAAAVAELAALGARAEVRACDTADRDALAALLAGLDTPLAAVVHTAGTAEDAVAERLTPEALTRTFAPKALAARHLDALTRHTELDAFVLFGSVAGVLGTAGQSGYSAANAALDAVADERRRAGRGALTVHWGLWDTDGGLARSLAERDVSRLARAGLRPMPAADALALLDRALSLGLPVVTAARLDARATAPRRLPQTADGTQTAVGARTQAGATEVRRADADVTRTVLDAVADVLGHTRDTVLDPDRPFTDLGFDSLTAVELRNRLTADLGVRLPGTVVFDHPNPAALIRHVSALVAAPPPPAHPAGTATESAAAPTAPDAAGPAPHDDPIAIVGMACRFPGGVRTPAELWRLLAAGTDAITEFPTDRGWDPDLFDPDPEHPGTSATRHGGFLHDAAEFDPAFFGISHREALAVDPQQRLLLQTAWEAAEDAGIDPASLRGTDSGVFVGVMYADYGARVHQHRGAAADLEGYLVSGSAGSVASGRVSYTLGLEGPAVTVDTACSSSLVAVHQAAQALRLGECSLALAGGATVMASPATFVEFSRQRGLAPDGRCKPFSADADGTAWAEGAGLLVLERLSDARRNGHRVHAVLRGSAVNQDGASNGLTAPNGPAQERVIRSALAAARLRPRDIDVLEAHGTGTRLGDPIEAGAVLHTYGSERGPRGPLLMGSVKSNLGHTQAAAGVAGIIKSVLAMRHGQVPGTLHLERLSEHVDWTAGEVTVPARTTPWPTGEGPRRAAVSSFGIGGTNAHVILEQGDPQPVPPPVPEETPVPHSTGEETPGRVVPWVLSARTEEALREQAVRLRRRVLDEPGLRDADVALSLATTRTAFEHRAVVLGRDRAELLTGLDHVAAGTTPQPAAFPVVVTGSPVRGETALLFTGQGSQRVGMGAELYRQFPVYARAFDETADALRRAGGPDVHALVGGEGDLDLTQHTQPALFAVEVALYRLIASLGLTAPLLAGHSVGEIAAAHAAGALTLDSAAELVVTRGRLMGELPGGGAMAAVQADRATVEAVMAETGVRADIAAVNAPGSVVLSGDADAVHALAEHLARRGHRVKRLTVSHAFHSARMDPMLDAFRDALGALAAGEPTATLVSTLTAREADAGTLGSPAHWADQVRGTVRFADALDRLRALGATRFLEIGPDAALTAMAEQSALGDAVVAVASLDRRRDDLLALWSFVAAAHVAGVAWDWRALLGPDAVTVPLPTYPFARERLWLLPPAAGAGTASGIGADDPGHPLLSAAITDPDGDRTVYTGVLSHRRHPWLADHALHGTPLLPATAFVDLLTRLAGRHDADAITELTLHAPLLITADTEAHLRVTVTGDTARVHARTGADDPWTLHAEAEFGAADASAAAWPGERPPGAAEVEVGDVYAEFAEHGYEYGPAFQGLRGLWADGDTLYAEIDAGDAPVPALLDAALHTWLADAVRREDRASGGGDGVDVPYGWRGVRLHTAPAGPLRVRVRRTGEAAFALDATDAAGRPVLTAEEILLRPVPRAALRGGRRTGAGRLHEVVWSPVSLDPDSGVGAGAGAGQGRTVVVALGPAATSDGLPSDGLPSDGLPFPVTEAPDGTEDTVVAVAAHDDVRESLRAVRELILGLAERTRLVVLTRDAVAADPADPLTGLAQASLWGLVRSAQHEYPGRLALIDTDGHEDSLALLPRAVAAGHGQLALRRGQALRPRLAPVARPAGEAPEFGHGTVLVTGAGGALGSAVTRHLVDRYGARRLLLVSRRGDTDPALRALADHLRGGRPEPADGRAAPPDDSLATSTDGGRRTAPADGRETTPDAVHVRTAACDLADAAAVDALLAGIDPAHPLTAVFHAAGTLDDAVLANLTDDRLDRVLRPKTDAATHLHRATAALPLTAFVLFSSVAGVLGNAGQSGYAAANAHLDALAHARTATGLPGTALAWGLWETDATDATEATDTTDGADGRDVRDGRHGRDGTGMAGSLDAASRARIERLGIRALSTADGLELLDTALALGPGAPALLVPAHFDTAALSRRPEGTPELLTGLVPAPRAAATAPAAARTTLADRAADLDPEALHALARTVVTTAVGEVLGLPRTARLPEDRGLFDLGLDSLTAIELRNRLGSEVGERLPATVLFDHPTVRDLTAHLVGLCAGRRTVFDAGALGDWVDSAATLTADDDRRAGLVRALKSALGRLTDPDEADDPATAFGMDSASDDELFGLLDRELTD</sequence>
<dbReference type="EMBL" id="KY432814">
    <property type="protein sequence ID" value="ARE67853.1"/>
    <property type="molecule type" value="Genomic_DNA"/>
</dbReference>
<dbReference type="SUPFAM" id="SSF53901">
    <property type="entry name" value="Thiolase-like"/>
    <property type="match status" value="4"/>
</dbReference>
<dbReference type="Gene3D" id="3.40.50.720">
    <property type="entry name" value="NAD(P)-binding Rossmann-like Domain"/>
    <property type="match status" value="3"/>
</dbReference>
<dbReference type="Pfam" id="PF22953">
    <property type="entry name" value="SpnB_Rossmann"/>
    <property type="match status" value="2"/>
</dbReference>
<feature type="region of interest" description="Disordered" evidence="9">
    <location>
        <begin position="4130"/>
        <end position="4178"/>
    </location>
</feature>
<feature type="region of interest" description="Disordered" evidence="9">
    <location>
        <begin position="3264"/>
        <end position="3289"/>
    </location>
</feature>
<dbReference type="SUPFAM" id="SSF47336">
    <property type="entry name" value="ACP-like"/>
    <property type="match status" value="4"/>
</dbReference>
<feature type="compositionally biased region" description="Basic and acidic residues" evidence="9">
    <location>
        <begin position="5972"/>
        <end position="5983"/>
    </location>
</feature>
<evidence type="ECO:0000259" key="12">
    <source>
        <dbReference type="PROSITE" id="PS52019"/>
    </source>
</evidence>
<evidence type="ECO:0000256" key="5">
    <source>
        <dbReference type="ARBA" id="ARBA00023194"/>
    </source>
</evidence>
<evidence type="ECO:0000256" key="3">
    <source>
        <dbReference type="ARBA" id="ARBA00022553"/>
    </source>
</evidence>
<evidence type="ECO:0000256" key="6">
    <source>
        <dbReference type="ARBA" id="ARBA00023268"/>
    </source>
</evidence>
<dbReference type="Gene3D" id="3.40.47.10">
    <property type="match status" value="4"/>
</dbReference>
<dbReference type="InterPro" id="IPR013968">
    <property type="entry name" value="PKS_KR"/>
</dbReference>
<evidence type="ECO:0000259" key="10">
    <source>
        <dbReference type="PROSITE" id="PS50075"/>
    </source>
</evidence>
<keyword evidence="5" id="KW-0045">Antibiotic biosynthesis</keyword>
<keyword evidence="2" id="KW-0596">Phosphopantetheine</keyword>
<dbReference type="CDD" id="cd00833">
    <property type="entry name" value="PKS"/>
    <property type="match status" value="4"/>
</dbReference>
<dbReference type="InterPro" id="IPR009081">
    <property type="entry name" value="PP-bd_ACP"/>
</dbReference>
<feature type="region of interest" description="Disordered" evidence="9">
    <location>
        <begin position="6146"/>
        <end position="6176"/>
    </location>
</feature>
<dbReference type="PROSITE" id="PS52019">
    <property type="entry name" value="PKS_MFAS_DH"/>
    <property type="match status" value="3"/>
</dbReference>
<proteinExistence type="predicted"/>
<dbReference type="Pfam" id="PF00698">
    <property type="entry name" value="Acyl_transf_1"/>
    <property type="match status" value="4"/>
</dbReference>
<dbReference type="FunFam" id="3.40.47.10:FF:000019">
    <property type="entry name" value="Polyketide synthase type I"/>
    <property type="match status" value="3"/>
</dbReference>
<keyword evidence="3" id="KW-0597">Phosphoprotein</keyword>
<feature type="region of interest" description="Disordered" evidence="9">
    <location>
        <begin position="896"/>
        <end position="928"/>
    </location>
</feature>
<dbReference type="InterPro" id="IPR016039">
    <property type="entry name" value="Thiolase-like"/>
</dbReference>
<feature type="compositionally biased region" description="Basic and acidic residues" evidence="9">
    <location>
        <begin position="6157"/>
        <end position="6170"/>
    </location>
</feature>
<feature type="compositionally biased region" description="Basic and acidic residues" evidence="9">
    <location>
        <begin position="1"/>
        <end position="10"/>
    </location>
</feature>
<feature type="region of interest" description="N-terminal hotdog fold" evidence="8">
    <location>
        <begin position="1929"/>
        <end position="2050"/>
    </location>
</feature>
<dbReference type="GO" id="GO:0006633">
    <property type="term" value="P:fatty acid biosynthetic process"/>
    <property type="evidence" value="ECO:0007669"/>
    <property type="project" value="InterPro"/>
</dbReference>
<dbReference type="Gene3D" id="3.40.366.10">
    <property type="entry name" value="Malonyl-Coenzyme A Acyl Carrier Protein, domain 2"/>
    <property type="match status" value="4"/>
</dbReference>
<dbReference type="PROSITE" id="PS00606">
    <property type="entry name" value="KS3_1"/>
    <property type="match status" value="3"/>
</dbReference>
<dbReference type="PANTHER" id="PTHR43775">
    <property type="entry name" value="FATTY ACID SYNTHASE"/>
    <property type="match status" value="1"/>
</dbReference>
<dbReference type="GO" id="GO:0004312">
    <property type="term" value="F:fatty acid synthase activity"/>
    <property type="evidence" value="ECO:0007669"/>
    <property type="project" value="TreeGrafter"/>
</dbReference>
<evidence type="ECO:0000256" key="7">
    <source>
        <dbReference type="ARBA" id="ARBA00023315"/>
    </source>
</evidence>
<dbReference type="SUPFAM" id="SSF52151">
    <property type="entry name" value="FabD/lysophospholipase-like"/>
    <property type="match status" value="4"/>
</dbReference>
<feature type="active site" description="Proton acceptor; for dehydratase activity" evidence="8">
    <location>
        <position position="1960"/>
    </location>
</feature>
<feature type="region of interest" description="Disordered" evidence="9">
    <location>
        <begin position="4419"/>
        <end position="4439"/>
    </location>
</feature>
<feature type="region of interest" description="Disordered" evidence="9">
    <location>
        <begin position="5972"/>
        <end position="6014"/>
    </location>
</feature>
<dbReference type="Gene3D" id="1.10.1200.10">
    <property type="entry name" value="ACP-like"/>
    <property type="match status" value="4"/>
</dbReference>
<feature type="compositionally biased region" description="Basic and acidic residues" evidence="9">
    <location>
        <begin position="2293"/>
        <end position="2305"/>
    </location>
</feature>
<dbReference type="InterPro" id="IPR016035">
    <property type="entry name" value="Acyl_Trfase/lysoPLipase"/>
</dbReference>
<feature type="active site" description="Proton donor; for dehydratase activity" evidence="8">
    <location>
        <position position="2138"/>
    </location>
</feature>
<feature type="compositionally biased region" description="Low complexity" evidence="9">
    <location>
        <begin position="4143"/>
        <end position="4178"/>
    </location>
</feature>
<evidence type="ECO:0000256" key="1">
    <source>
        <dbReference type="ARBA" id="ARBA00004792"/>
    </source>
</evidence>
<feature type="active site" description="Proton donor; for dehydratase activity" evidence="8">
    <location>
        <position position="3923"/>
    </location>
</feature>
<dbReference type="GO" id="GO:0004315">
    <property type="term" value="F:3-oxoacyl-[acyl-carrier-protein] synthase activity"/>
    <property type="evidence" value="ECO:0007669"/>
    <property type="project" value="InterPro"/>
</dbReference>
<feature type="domain" description="Carrier" evidence="10">
    <location>
        <begin position="6273"/>
        <end position="6348"/>
    </location>
</feature>
<dbReference type="Pfam" id="PF21089">
    <property type="entry name" value="PKS_DH_N"/>
    <property type="match status" value="3"/>
</dbReference>
<feature type="region of interest" description="C-terminal hotdog fold" evidence="8">
    <location>
        <begin position="3862"/>
        <end position="3998"/>
    </location>
</feature>
<dbReference type="InterPro" id="IPR050091">
    <property type="entry name" value="PKS_NRPS_Biosynth_Enz"/>
</dbReference>
<dbReference type="GO" id="GO:0031177">
    <property type="term" value="F:phosphopantetheine binding"/>
    <property type="evidence" value="ECO:0007669"/>
    <property type="project" value="InterPro"/>
</dbReference>
<feature type="domain" description="Ketosynthase family 3 (KS3)" evidence="11">
    <location>
        <begin position="25"/>
        <end position="447"/>
    </location>
</feature>
<dbReference type="InterPro" id="IPR020841">
    <property type="entry name" value="PKS_Beta-ketoAc_synthase_dom"/>
</dbReference>
<organism evidence="13">
    <name type="scientific">Streptomyces sp. LC-6-2</name>
    <dbReference type="NCBI Taxonomy" id="1676287"/>
    <lineage>
        <taxon>Bacteria</taxon>
        <taxon>Bacillati</taxon>
        <taxon>Actinomycetota</taxon>
        <taxon>Actinomycetes</taxon>
        <taxon>Kitasatosporales</taxon>
        <taxon>Streptomycetaceae</taxon>
        <taxon>Streptomyces</taxon>
    </lineage>
</organism>
<feature type="domain" description="Ketosynthase family 3 (KS3)" evidence="11">
    <location>
        <begin position="4555"/>
        <end position="4983"/>
    </location>
</feature>
<feature type="region of interest" description="N-terminal hotdog fold" evidence="8">
    <location>
        <begin position="5465"/>
        <end position="5581"/>
    </location>
</feature>
<dbReference type="SMART" id="SM00823">
    <property type="entry name" value="PKS_PP"/>
    <property type="match status" value="4"/>
</dbReference>
<feature type="domain" description="PKS/mFAS DH" evidence="12">
    <location>
        <begin position="3735"/>
        <end position="3998"/>
    </location>
</feature>
<feature type="domain" description="PKS/mFAS DH" evidence="12">
    <location>
        <begin position="5465"/>
        <end position="5728"/>
    </location>
</feature>
<feature type="region of interest" description="Disordered" evidence="9">
    <location>
        <begin position="4526"/>
        <end position="4554"/>
    </location>
</feature>
<dbReference type="Pfam" id="PF02801">
    <property type="entry name" value="Ketoacyl-synt_C"/>
    <property type="match status" value="4"/>
</dbReference>
<dbReference type="FunFam" id="3.40.366.10:FF:000002">
    <property type="entry name" value="Probable polyketide synthase 2"/>
    <property type="match status" value="2"/>
</dbReference>
<feature type="domain" description="Carrier" evidence="10">
    <location>
        <begin position="2743"/>
        <end position="2818"/>
    </location>
</feature>
<dbReference type="SMART" id="SM00822">
    <property type="entry name" value="PKS_KR"/>
    <property type="match status" value="3"/>
</dbReference>
<dbReference type="SMART" id="SM00827">
    <property type="entry name" value="PKS_AT"/>
    <property type="match status" value="4"/>
</dbReference>
<feature type="compositionally biased region" description="Pro residues" evidence="9">
    <location>
        <begin position="4987"/>
        <end position="4997"/>
    </location>
</feature>
<feature type="compositionally biased region" description="Low complexity" evidence="9">
    <location>
        <begin position="11"/>
        <end position="21"/>
    </location>
</feature>
<evidence type="ECO:0000313" key="13">
    <source>
        <dbReference type="EMBL" id="ARE67853.1"/>
    </source>
</evidence>
<feature type="domain" description="Ketosynthase family 3 (KS3)" evidence="11">
    <location>
        <begin position="2836"/>
        <end position="3260"/>
    </location>
</feature>
<feature type="region of interest" description="C-terminal hotdog fold" evidence="8">
    <location>
        <begin position="2070"/>
        <end position="2221"/>
    </location>
</feature>
<feature type="active site" description="Proton donor; for dehydratase activity" evidence="8">
    <location>
        <position position="5644"/>
    </location>
</feature>
<dbReference type="InterPro" id="IPR055123">
    <property type="entry name" value="SpnB-like_Rossmann"/>
</dbReference>
<dbReference type="Pfam" id="PF16197">
    <property type="entry name" value="KAsynt_C_assoc"/>
    <property type="match status" value="4"/>
</dbReference>
<dbReference type="InterPro" id="IPR001227">
    <property type="entry name" value="Ac_transferase_dom_sf"/>
</dbReference>
<evidence type="ECO:0000256" key="8">
    <source>
        <dbReference type="PROSITE-ProRule" id="PRU01363"/>
    </source>
</evidence>
<evidence type="ECO:0000259" key="11">
    <source>
        <dbReference type="PROSITE" id="PS52004"/>
    </source>
</evidence>
<dbReference type="SUPFAM" id="SSF55048">
    <property type="entry name" value="Probable ACP-binding domain of malonyl-CoA ACP transacylase"/>
    <property type="match status" value="4"/>
</dbReference>
<dbReference type="InterPro" id="IPR042104">
    <property type="entry name" value="PKS_dehydratase_sf"/>
</dbReference>
<evidence type="ECO:0000256" key="2">
    <source>
        <dbReference type="ARBA" id="ARBA00022450"/>
    </source>
</evidence>
<dbReference type="Pfam" id="PF00109">
    <property type="entry name" value="ketoacyl-synt"/>
    <property type="match status" value="4"/>
</dbReference>
<dbReference type="GO" id="GO:0033068">
    <property type="term" value="P:macrolide biosynthetic process"/>
    <property type="evidence" value="ECO:0007669"/>
    <property type="project" value="UniProtKB-ARBA"/>
</dbReference>
<feature type="compositionally biased region" description="Low complexity" evidence="9">
    <location>
        <begin position="4532"/>
        <end position="4552"/>
    </location>
</feature>
<dbReference type="InterPro" id="IPR057326">
    <property type="entry name" value="KR_dom"/>
</dbReference>
<feature type="region of interest" description="C-terminal hotdog fold" evidence="8">
    <location>
        <begin position="5592"/>
        <end position="5728"/>
    </location>
</feature>
<name>A0A1V0QH81_9ACTN</name>
<dbReference type="CDD" id="cd08956">
    <property type="entry name" value="KR_3_FAS_SDR_x"/>
    <property type="match status" value="3"/>
</dbReference>
<feature type="region of interest" description="Disordered" evidence="9">
    <location>
        <begin position="1"/>
        <end position="21"/>
    </location>
</feature>
<dbReference type="Gene3D" id="3.10.129.110">
    <property type="entry name" value="Polyketide synthase dehydratase"/>
    <property type="match status" value="3"/>
</dbReference>
<accession>A0A1V0QH81</accession>
<keyword evidence="6" id="KW-0511">Multifunctional enzyme</keyword>
<feature type="domain" description="PKS/mFAS DH" evidence="12">
    <location>
        <begin position="1929"/>
        <end position="2221"/>
    </location>
</feature>
<dbReference type="InterPro" id="IPR049551">
    <property type="entry name" value="PKS_DH_C"/>
</dbReference>
<evidence type="ECO:0000256" key="4">
    <source>
        <dbReference type="ARBA" id="ARBA00022679"/>
    </source>
</evidence>
<dbReference type="Pfam" id="PF08659">
    <property type="entry name" value="KR"/>
    <property type="match status" value="3"/>
</dbReference>
<dbReference type="InterPro" id="IPR020806">
    <property type="entry name" value="PKS_PP-bd"/>
</dbReference>
<feature type="active site" description="Proton acceptor; for dehydratase activity" evidence="8">
    <location>
        <position position="3766"/>
    </location>
</feature>
<dbReference type="InterPro" id="IPR016036">
    <property type="entry name" value="Malonyl_transacylase_ACP-bd"/>
</dbReference>
<dbReference type="SMART" id="SM00825">
    <property type="entry name" value="PKS_KS"/>
    <property type="match status" value="4"/>
</dbReference>
<dbReference type="InterPro" id="IPR032821">
    <property type="entry name" value="PKS_assoc"/>
</dbReference>
<keyword evidence="7" id="KW-0012">Acyltransferase</keyword>
<dbReference type="InterPro" id="IPR036291">
    <property type="entry name" value="NAD(P)-bd_dom_sf"/>
</dbReference>
<dbReference type="PROSITE" id="PS00012">
    <property type="entry name" value="PHOSPHOPANTETHEINE"/>
    <property type="match status" value="4"/>
</dbReference>
<feature type="compositionally biased region" description="Basic and acidic residues" evidence="9">
    <location>
        <begin position="4131"/>
        <end position="4140"/>
    </location>
</feature>
<feature type="domain" description="Carrier" evidence="10">
    <location>
        <begin position="4448"/>
        <end position="4523"/>
    </location>
</feature>
<dbReference type="Pfam" id="PF00550">
    <property type="entry name" value="PP-binding"/>
    <property type="match status" value="4"/>
</dbReference>
<dbReference type="InterPro" id="IPR049552">
    <property type="entry name" value="PKS_DH_N"/>
</dbReference>
<keyword evidence="4" id="KW-0808">Transferase</keyword>
<protein>
    <submittedName>
        <fullName evidence="13">AbsB1</fullName>
    </submittedName>
</protein>
<dbReference type="PROSITE" id="PS52004">
    <property type="entry name" value="KS3_2"/>
    <property type="match status" value="4"/>
</dbReference>
<dbReference type="InterPro" id="IPR014031">
    <property type="entry name" value="Ketoacyl_synth_C"/>
</dbReference>
<dbReference type="InterPro" id="IPR014043">
    <property type="entry name" value="Acyl_transferase_dom"/>
</dbReference>
<dbReference type="PROSITE" id="PS51257">
    <property type="entry name" value="PROKAR_LIPOPROTEIN"/>
    <property type="match status" value="1"/>
</dbReference>